<dbReference type="HOGENOM" id="CLU_096760_0_0_11"/>
<name>F6ENT4_HOYSD</name>
<gene>
    <name evidence="4" type="ordered locus">AS9A_4509</name>
</gene>
<feature type="domain" description="N-acetyltransferase" evidence="3">
    <location>
        <begin position="2"/>
        <end position="152"/>
    </location>
</feature>
<keyword evidence="2" id="KW-0012">Acyltransferase</keyword>
<evidence type="ECO:0000256" key="2">
    <source>
        <dbReference type="ARBA" id="ARBA00023315"/>
    </source>
</evidence>
<evidence type="ECO:0000256" key="1">
    <source>
        <dbReference type="ARBA" id="ARBA00022679"/>
    </source>
</evidence>
<organism evidence="4 5">
    <name type="scientific">Hoyosella subflava (strain DSM 45089 / JCM 17490 / NBRC 109087 / DQS3-9A1)</name>
    <name type="common">Amycolicicoccus subflavus</name>
    <dbReference type="NCBI Taxonomy" id="443218"/>
    <lineage>
        <taxon>Bacteria</taxon>
        <taxon>Bacillati</taxon>
        <taxon>Actinomycetota</taxon>
        <taxon>Actinomycetes</taxon>
        <taxon>Mycobacteriales</taxon>
        <taxon>Hoyosellaceae</taxon>
        <taxon>Hoyosella</taxon>
    </lineage>
</organism>
<evidence type="ECO:0000313" key="4">
    <source>
        <dbReference type="EMBL" id="AEF42941.1"/>
    </source>
</evidence>
<dbReference type="PANTHER" id="PTHR43800">
    <property type="entry name" value="PEPTIDYL-LYSINE N-ACETYLTRANSFERASE YJAB"/>
    <property type="match status" value="1"/>
</dbReference>
<reference evidence="4 5" key="1">
    <citation type="journal article" date="2011" name="J. Bacteriol.">
        <title>Complete genome sequence of Amycolicicoccus subflavus DQS3-9A1T, an actinomycete isolated from crude oil-polluted soil.</title>
        <authorList>
            <person name="Cai M."/>
            <person name="Chen W.M."/>
            <person name="Nie Y."/>
            <person name="Chi C.Q."/>
            <person name="Wang Y.N."/>
            <person name="Tang Y.Q."/>
            <person name="Li G.Y."/>
            <person name="Wu X.L."/>
        </authorList>
    </citation>
    <scope>NUCLEOTIDE SEQUENCE [LARGE SCALE GENOMIC DNA]</scope>
    <source>
        <strain evidence="5">DSM 45089 / DQS3-9A1</strain>
    </source>
</reference>
<protein>
    <submittedName>
        <fullName evidence="4">Acetyltransferase</fullName>
    </submittedName>
</protein>
<evidence type="ECO:0000259" key="3">
    <source>
        <dbReference type="PROSITE" id="PS51186"/>
    </source>
</evidence>
<proteinExistence type="predicted"/>
<dbReference type="EMBL" id="CP002786">
    <property type="protein sequence ID" value="AEF42941.1"/>
    <property type="molecule type" value="Genomic_DNA"/>
</dbReference>
<dbReference type="GO" id="GO:0016747">
    <property type="term" value="F:acyltransferase activity, transferring groups other than amino-acyl groups"/>
    <property type="evidence" value="ECO:0007669"/>
    <property type="project" value="InterPro"/>
</dbReference>
<dbReference type="eggNOG" id="COG0456">
    <property type="taxonomic scope" value="Bacteria"/>
</dbReference>
<dbReference type="SUPFAM" id="SSF55729">
    <property type="entry name" value="Acyl-CoA N-acyltransferases (Nat)"/>
    <property type="match status" value="1"/>
</dbReference>
<dbReference type="InterPro" id="IPR016181">
    <property type="entry name" value="Acyl_CoA_acyltransferase"/>
</dbReference>
<dbReference type="Proteomes" id="UP000009235">
    <property type="component" value="Chromosome"/>
</dbReference>
<dbReference type="AlphaFoldDB" id="F6ENT4"/>
<dbReference type="KEGG" id="asd:AS9A_4509"/>
<dbReference type="Pfam" id="PF00583">
    <property type="entry name" value="Acetyltransf_1"/>
    <property type="match status" value="1"/>
</dbReference>
<dbReference type="Gene3D" id="3.40.630.30">
    <property type="match status" value="1"/>
</dbReference>
<accession>F6ENT4</accession>
<keyword evidence="5" id="KW-1185">Reference proteome</keyword>
<dbReference type="STRING" id="443218.AS9A_4509"/>
<keyword evidence="1 4" id="KW-0808">Transferase</keyword>
<dbReference type="PANTHER" id="PTHR43800:SF1">
    <property type="entry name" value="PEPTIDYL-LYSINE N-ACETYLTRANSFERASE YJAB"/>
    <property type="match status" value="1"/>
</dbReference>
<dbReference type="InterPro" id="IPR000182">
    <property type="entry name" value="GNAT_dom"/>
</dbReference>
<evidence type="ECO:0000313" key="5">
    <source>
        <dbReference type="Proteomes" id="UP000009235"/>
    </source>
</evidence>
<dbReference type="CDD" id="cd04301">
    <property type="entry name" value="NAT_SF"/>
    <property type="match status" value="1"/>
</dbReference>
<sequence length="169" mass="19059">MNMIRPVRRADFPVVQAIERAAGVAFADIGMGAVAEDDPPSLDELLRYESAGRAWVYTDDRDVPVAYLIADVVDDCAHIEQVSVHPDRAGQKLGRQLIEHVADWARKAGLSTLTLTTFTEVPWNGPYYRKLGFRYLSEDEMTPGLRAIRTEEAARGLDRWPRACMRRDL</sequence>
<dbReference type="PROSITE" id="PS51186">
    <property type="entry name" value="GNAT"/>
    <property type="match status" value="1"/>
</dbReference>